<proteinExistence type="predicted"/>
<organism evidence="1 2">
    <name type="scientific">Portunus trituberculatus</name>
    <name type="common">Swimming crab</name>
    <name type="synonym">Neptunus trituberculatus</name>
    <dbReference type="NCBI Taxonomy" id="210409"/>
    <lineage>
        <taxon>Eukaryota</taxon>
        <taxon>Metazoa</taxon>
        <taxon>Ecdysozoa</taxon>
        <taxon>Arthropoda</taxon>
        <taxon>Crustacea</taxon>
        <taxon>Multicrustacea</taxon>
        <taxon>Malacostraca</taxon>
        <taxon>Eumalacostraca</taxon>
        <taxon>Eucarida</taxon>
        <taxon>Decapoda</taxon>
        <taxon>Pleocyemata</taxon>
        <taxon>Brachyura</taxon>
        <taxon>Eubrachyura</taxon>
        <taxon>Portunoidea</taxon>
        <taxon>Portunidae</taxon>
        <taxon>Portuninae</taxon>
        <taxon>Portunus</taxon>
    </lineage>
</organism>
<reference evidence="1 2" key="1">
    <citation type="submission" date="2019-05" db="EMBL/GenBank/DDBJ databases">
        <title>Another draft genome of Portunus trituberculatus and its Hox gene families provides insights of decapod evolution.</title>
        <authorList>
            <person name="Jeong J.-H."/>
            <person name="Song I."/>
            <person name="Kim S."/>
            <person name="Choi T."/>
            <person name="Kim D."/>
            <person name="Ryu S."/>
            <person name="Kim W."/>
        </authorList>
    </citation>
    <scope>NUCLEOTIDE SEQUENCE [LARGE SCALE GENOMIC DNA]</scope>
    <source>
        <tissue evidence="1">Muscle</tissue>
    </source>
</reference>
<evidence type="ECO:0000313" key="1">
    <source>
        <dbReference type="EMBL" id="MPC82971.1"/>
    </source>
</evidence>
<dbReference type="Proteomes" id="UP000324222">
    <property type="component" value="Unassembled WGS sequence"/>
</dbReference>
<dbReference type="AlphaFoldDB" id="A0A5B7IBZ5"/>
<sequence>MIRSGMAAVPRGAMVVVLRRALLVLTRRGLRGVSKGGPRKSITHSYYNLTYINNSPSNRHCDE</sequence>
<accession>A0A5B7IBZ5</accession>
<protein>
    <submittedName>
        <fullName evidence="1">Uncharacterized protein</fullName>
    </submittedName>
</protein>
<comment type="caution">
    <text evidence="1">The sequence shown here is derived from an EMBL/GenBank/DDBJ whole genome shotgun (WGS) entry which is preliminary data.</text>
</comment>
<name>A0A5B7IBZ5_PORTR</name>
<keyword evidence="2" id="KW-1185">Reference proteome</keyword>
<dbReference type="EMBL" id="VSRR010061173">
    <property type="protein sequence ID" value="MPC82971.1"/>
    <property type="molecule type" value="Genomic_DNA"/>
</dbReference>
<gene>
    <name evidence="1" type="ORF">E2C01_077660</name>
</gene>
<evidence type="ECO:0000313" key="2">
    <source>
        <dbReference type="Proteomes" id="UP000324222"/>
    </source>
</evidence>